<dbReference type="STRING" id="1324350.AOY20_08920"/>
<feature type="signal peptide" evidence="6">
    <location>
        <begin position="1"/>
        <end position="22"/>
    </location>
</feature>
<evidence type="ECO:0000259" key="7">
    <source>
        <dbReference type="Pfam" id="PF00345"/>
    </source>
</evidence>
<keyword evidence="10" id="KW-1185">Reference proteome</keyword>
<dbReference type="Proteomes" id="UP000064939">
    <property type="component" value="Chromosome"/>
</dbReference>
<dbReference type="AlphaFoldDB" id="A0A0N9V8X0"/>
<feature type="domain" description="Pili assembly chaperone C-terminal" evidence="8">
    <location>
        <begin position="164"/>
        <end position="223"/>
    </location>
</feature>
<dbReference type="PANTHER" id="PTHR30251:SF2">
    <property type="entry name" value="FIMBRIAL CHAPERONE YADV-RELATED"/>
    <property type="match status" value="1"/>
</dbReference>
<dbReference type="InterPro" id="IPR036316">
    <property type="entry name" value="Pili_assmbl_chap_C_dom_sf"/>
</dbReference>
<reference evidence="9 10" key="1">
    <citation type="journal article" date="2015" name="Int. J. Syst. Evol. Microbiol.">
        <title>Acinetobacter equi sp. nov. isolated from horse faeces.</title>
        <authorList>
            <person name="Poppel M.T."/>
            <person name="Skiebe E."/>
            <person name="Laue M."/>
            <person name="Bergmann H."/>
            <person name="Ebersberger I."/>
            <person name="Garn T."/>
            <person name="Fruth A."/>
            <person name="Baumgardt S."/>
            <person name="Busse H.J."/>
            <person name="Wilharm G."/>
        </authorList>
    </citation>
    <scope>NUCLEOTIDE SEQUENCE [LARGE SCALE GENOMIC DNA]</scope>
    <source>
        <strain evidence="9 10">114</strain>
    </source>
</reference>
<sequence length="232" mass="26422">MRLKASVVSTIFMIGLSFTNIAQCAIQAMASRVIYDGANKAATLGLKNNSQYTYMIQAWLEPGTLNKDEEVPFVVTPPLIKIESQKEATLRFIYAGQGLPTDRESQFWISIQEIPPKPNQDNILQLAIRSKIKLFYRPTQIDISLEDAVKELKWYVKDQSLYLENNSPLHVTIGDLKLNDQAAFIENINQDMVAPYSSIQVLKDISFPLKNIEFTYINEFGSNKKMPIIHFK</sequence>
<feature type="domain" description="Pili assembly chaperone N-terminal" evidence="7">
    <location>
        <begin position="26"/>
        <end position="141"/>
    </location>
</feature>
<dbReference type="PANTHER" id="PTHR30251">
    <property type="entry name" value="PILUS ASSEMBLY CHAPERONE"/>
    <property type="match status" value="1"/>
</dbReference>
<dbReference type="InterPro" id="IPR016147">
    <property type="entry name" value="Pili_assmbl_chaperone_N"/>
</dbReference>
<dbReference type="RefSeq" id="WP_054581530.1">
    <property type="nucleotide sequence ID" value="NZ_CP012808.1"/>
</dbReference>
<comment type="similarity">
    <text evidence="2">Belongs to the periplasmic pilus chaperone family.</text>
</comment>
<dbReference type="GO" id="GO:0071555">
    <property type="term" value="P:cell wall organization"/>
    <property type="evidence" value="ECO:0007669"/>
    <property type="project" value="InterPro"/>
</dbReference>
<evidence type="ECO:0008006" key="11">
    <source>
        <dbReference type="Google" id="ProtNLM"/>
    </source>
</evidence>
<dbReference type="Gene3D" id="2.60.40.10">
    <property type="entry name" value="Immunoglobulins"/>
    <property type="match status" value="2"/>
</dbReference>
<dbReference type="GO" id="GO:0030288">
    <property type="term" value="C:outer membrane-bounded periplasmic space"/>
    <property type="evidence" value="ECO:0007669"/>
    <property type="project" value="InterPro"/>
</dbReference>
<proteinExistence type="inferred from homology"/>
<evidence type="ECO:0000256" key="6">
    <source>
        <dbReference type="SAM" id="SignalP"/>
    </source>
</evidence>
<name>A0A0N9V8X0_9GAMM</name>
<dbReference type="InterPro" id="IPR001829">
    <property type="entry name" value="Pili_assmbl_chaperone_bac"/>
</dbReference>
<dbReference type="OrthoDB" id="9131059at2"/>
<keyword evidence="3 6" id="KW-0732">Signal</keyword>
<protein>
    <recommendedName>
        <fullName evidence="11">Molecular chaperone</fullName>
    </recommendedName>
</protein>
<dbReference type="PRINTS" id="PR00969">
    <property type="entry name" value="CHAPERONPILI"/>
</dbReference>
<evidence type="ECO:0000256" key="5">
    <source>
        <dbReference type="ARBA" id="ARBA00023186"/>
    </source>
</evidence>
<dbReference type="KEGG" id="aei:AOY20_08920"/>
<keyword evidence="4" id="KW-0574">Periplasm</keyword>
<dbReference type="Pfam" id="PF02753">
    <property type="entry name" value="PapD_C"/>
    <property type="match status" value="1"/>
</dbReference>
<dbReference type="EMBL" id="CP012808">
    <property type="protein sequence ID" value="ALH95639.1"/>
    <property type="molecule type" value="Genomic_DNA"/>
</dbReference>
<gene>
    <name evidence="9" type="ORF">AOY20_08920</name>
</gene>
<dbReference type="SUPFAM" id="SSF49354">
    <property type="entry name" value="PapD-like"/>
    <property type="match status" value="1"/>
</dbReference>
<evidence type="ECO:0000256" key="4">
    <source>
        <dbReference type="ARBA" id="ARBA00022764"/>
    </source>
</evidence>
<feature type="chain" id="PRO_5006039320" description="Molecular chaperone" evidence="6">
    <location>
        <begin position="23"/>
        <end position="232"/>
    </location>
</feature>
<evidence type="ECO:0000313" key="9">
    <source>
        <dbReference type="EMBL" id="ALH95639.1"/>
    </source>
</evidence>
<dbReference type="InterPro" id="IPR013783">
    <property type="entry name" value="Ig-like_fold"/>
</dbReference>
<evidence type="ECO:0000259" key="8">
    <source>
        <dbReference type="Pfam" id="PF02753"/>
    </source>
</evidence>
<accession>A0A0N9V8X0</accession>
<dbReference type="Pfam" id="PF00345">
    <property type="entry name" value="PapD_N"/>
    <property type="match status" value="1"/>
</dbReference>
<evidence type="ECO:0000256" key="1">
    <source>
        <dbReference type="ARBA" id="ARBA00004418"/>
    </source>
</evidence>
<comment type="subcellular location">
    <subcellularLocation>
        <location evidence="1">Periplasm</location>
    </subcellularLocation>
</comment>
<dbReference type="InterPro" id="IPR050643">
    <property type="entry name" value="Periplasmic_pilus_chap"/>
</dbReference>
<dbReference type="InterPro" id="IPR016148">
    <property type="entry name" value="Pili_assmbl_chaperone_C"/>
</dbReference>
<organism evidence="9 10">
    <name type="scientific">Acinetobacter equi</name>
    <dbReference type="NCBI Taxonomy" id="1324350"/>
    <lineage>
        <taxon>Bacteria</taxon>
        <taxon>Pseudomonadati</taxon>
        <taxon>Pseudomonadota</taxon>
        <taxon>Gammaproteobacteria</taxon>
        <taxon>Moraxellales</taxon>
        <taxon>Moraxellaceae</taxon>
        <taxon>Acinetobacter</taxon>
    </lineage>
</organism>
<dbReference type="SUPFAM" id="SSF49584">
    <property type="entry name" value="Periplasmic chaperone C-domain"/>
    <property type="match status" value="1"/>
</dbReference>
<dbReference type="InterPro" id="IPR008962">
    <property type="entry name" value="PapD-like_sf"/>
</dbReference>
<evidence type="ECO:0000313" key="10">
    <source>
        <dbReference type="Proteomes" id="UP000064939"/>
    </source>
</evidence>
<evidence type="ECO:0000256" key="3">
    <source>
        <dbReference type="ARBA" id="ARBA00022729"/>
    </source>
</evidence>
<keyword evidence="5" id="KW-0143">Chaperone</keyword>
<evidence type="ECO:0000256" key="2">
    <source>
        <dbReference type="ARBA" id="ARBA00007399"/>
    </source>
</evidence>